<dbReference type="InParanoid" id="D8UB36"/>
<dbReference type="EMBL" id="GL378376">
    <property type="protein sequence ID" value="EFJ43104.1"/>
    <property type="molecule type" value="Genomic_DNA"/>
</dbReference>
<proteinExistence type="predicted"/>
<evidence type="ECO:0000313" key="2">
    <source>
        <dbReference type="Proteomes" id="UP000001058"/>
    </source>
</evidence>
<dbReference type="RefSeq" id="XP_002955903.1">
    <property type="nucleotide sequence ID" value="XM_002955857.1"/>
</dbReference>
<keyword evidence="2" id="KW-1185">Reference proteome</keyword>
<gene>
    <name evidence="1" type="ORF">VOLCADRAFT_96802</name>
</gene>
<reference evidence="1 2" key="1">
    <citation type="journal article" date="2010" name="Science">
        <title>Genomic analysis of organismal complexity in the multicellular green alga Volvox carteri.</title>
        <authorList>
            <person name="Prochnik S.E."/>
            <person name="Umen J."/>
            <person name="Nedelcu A.M."/>
            <person name="Hallmann A."/>
            <person name="Miller S.M."/>
            <person name="Nishii I."/>
            <person name="Ferris P."/>
            <person name="Kuo A."/>
            <person name="Mitros T."/>
            <person name="Fritz-Laylin L.K."/>
            <person name="Hellsten U."/>
            <person name="Chapman J."/>
            <person name="Simakov O."/>
            <person name="Rensing S.A."/>
            <person name="Terry A."/>
            <person name="Pangilinan J."/>
            <person name="Kapitonov V."/>
            <person name="Jurka J."/>
            <person name="Salamov A."/>
            <person name="Shapiro H."/>
            <person name="Schmutz J."/>
            <person name="Grimwood J."/>
            <person name="Lindquist E."/>
            <person name="Lucas S."/>
            <person name="Grigoriev I.V."/>
            <person name="Schmitt R."/>
            <person name="Kirk D."/>
            <person name="Rokhsar D.S."/>
        </authorList>
    </citation>
    <scope>NUCLEOTIDE SEQUENCE [LARGE SCALE GENOMIC DNA]</scope>
    <source>
        <strain evidence="2">f. Nagariensis / Eve</strain>
    </source>
</reference>
<sequence length="200" mass="21508">MKCRCLLHQCMQISVLQCQDEVRGPLAFQMLQLAKLQVEPQLLLVSNRADEDMLMVARAPLDGYETEYGSEYGVGADGYSIGGSWADRRRFDMRMERSMAFAYDKALRRLEQLYVRQTGAAVASVGLATHGSAQTTHGSVGGFDSFGIPSQCPGTTAPAAAPVPQCMLHVAGLMDLGQRHAVGALGALVGYLLRGGCHSV</sequence>
<name>D8UB36_VOLCA</name>
<dbReference type="Proteomes" id="UP000001058">
    <property type="component" value="Unassembled WGS sequence"/>
</dbReference>
<accession>D8UB36</accession>
<dbReference type="OrthoDB" id="29596at2759"/>
<evidence type="ECO:0000313" key="1">
    <source>
        <dbReference type="EMBL" id="EFJ43104.1"/>
    </source>
</evidence>
<organism evidence="2">
    <name type="scientific">Volvox carteri f. nagariensis</name>
    <dbReference type="NCBI Taxonomy" id="3068"/>
    <lineage>
        <taxon>Eukaryota</taxon>
        <taxon>Viridiplantae</taxon>
        <taxon>Chlorophyta</taxon>
        <taxon>core chlorophytes</taxon>
        <taxon>Chlorophyceae</taxon>
        <taxon>CS clade</taxon>
        <taxon>Chlamydomonadales</taxon>
        <taxon>Volvocaceae</taxon>
        <taxon>Volvox</taxon>
    </lineage>
</organism>
<dbReference type="KEGG" id="vcn:VOLCADRAFT_96802"/>
<protein>
    <submittedName>
        <fullName evidence="1">Uncharacterized protein</fullName>
    </submittedName>
</protein>
<dbReference type="AlphaFoldDB" id="D8UB36"/>
<dbReference type="GeneID" id="9614833"/>